<dbReference type="GO" id="GO:0003690">
    <property type="term" value="F:double-stranded DNA binding"/>
    <property type="evidence" value="ECO:0007669"/>
    <property type="project" value="InterPro"/>
</dbReference>
<feature type="domain" description="Leucine zipper with capping helix" evidence="8">
    <location>
        <begin position="151"/>
        <end position="205"/>
    </location>
</feature>
<keyword evidence="10" id="KW-1185">Reference proteome</keyword>
<dbReference type="GO" id="GO:0005634">
    <property type="term" value="C:nucleus"/>
    <property type="evidence" value="ECO:0007669"/>
    <property type="project" value="UniProtKB-SubCell"/>
</dbReference>
<evidence type="ECO:0000313" key="10">
    <source>
        <dbReference type="Proteomes" id="UP000095300"/>
    </source>
</evidence>
<proteinExistence type="inferred from homology"/>
<keyword evidence="4 5" id="KW-0539">Nucleus</keyword>
<sequence length="207" mass="24246">MSKRKPLSAEEKRIKLLELFHETGDVYQLKDLERLATQEKGIVMQAVKTTLQELVDEGQVQCEKIAGSLYYWSFPSETLLKLQRELSQLELRTSKIQERIAAAQSEVQKFSDGLDDKISIKSLSKEIEVLREEREMLAKQEAKYSNEVNYEEIKEKNNDAKKILDAANRWTDNIFMIKTWCKRNFDKEDRELNKAFGIPEDLDYMTN</sequence>
<evidence type="ECO:0000256" key="2">
    <source>
        <dbReference type="ARBA" id="ARBA00005981"/>
    </source>
</evidence>
<name>A0A1I8P180_STOCA</name>
<comment type="subcellular location">
    <subcellularLocation>
        <location evidence="1 5">Nucleus</location>
    </subcellularLocation>
</comment>
<feature type="coiled-coil region" evidence="6">
    <location>
        <begin position="79"/>
        <end position="147"/>
    </location>
</feature>
<dbReference type="InterPro" id="IPR005647">
    <property type="entry name" value="Mnd1"/>
</dbReference>
<dbReference type="Proteomes" id="UP000095300">
    <property type="component" value="Unassembled WGS sequence"/>
</dbReference>
<dbReference type="AlphaFoldDB" id="A0A1I8P180"/>
<dbReference type="PIRSF" id="PIRSF026991">
    <property type="entry name" value="Mnd1"/>
    <property type="match status" value="1"/>
</dbReference>
<feature type="domain" description="Mnd1 HTH" evidence="7">
    <location>
        <begin position="16"/>
        <end position="75"/>
    </location>
</feature>
<evidence type="ECO:0000256" key="4">
    <source>
        <dbReference type="ARBA" id="ARBA00023242"/>
    </source>
</evidence>
<dbReference type="KEGG" id="scac:106082300"/>
<dbReference type="EnsemblMetazoa" id="SCAU003883-RA">
    <property type="protein sequence ID" value="SCAU003883-PA"/>
    <property type="gene ID" value="SCAU003883"/>
</dbReference>
<gene>
    <name evidence="9" type="primary">106082300</name>
</gene>
<evidence type="ECO:0000259" key="8">
    <source>
        <dbReference type="Pfam" id="PF18517"/>
    </source>
</evidence>
<dbReference type="STRING" id="35570.A0A1I8P180"/>
<dbReference type="InterPro" id="IPR040453">
    <property type="entry name" value="Mnd1_HTH"/>
</dbReference>
<comment type="function">
    <text evidence="5">Required for proper homologous chromosome pairing and efficient cross-over and intragenic recombination during meiosis.</text>
</comment>
<organism evidence="9 10">
    <name type="scientific">Stomoxys calcitrans</name>
    <name type="common">Stable fly</name>
    <name type="synonym">Conops calcitrans</name>
    <dbReference type="NCBI Taxonomy" id="35570"/>
    <lineage>
        <taxon>Eukaryota</taxon>
        <taxon>Metazoa</taxon>
        <taxon>Ecdysozoa</taxon>
        <taxon>Arthropoda</taxon>
        <taxon>Hexapoda</taxon>
        <taxon>Insecta</taxon>
        <taxon>Pterygota</taxon>
        <taxon>Neoptera</taxon>
        <taxon>Endopterygota</taxon>
        <taxon>Diptera</taxon>
        <taxon>Brachycera</taxon>
        <taxon>Muscomorpha</taxon>
        <taxon>Muscoidea</taxon>
        <taxon>Muscidae</taxon>
        <taxon>Stomoxys</taxon>
    </lineage>
</organism>
<dbReference type="Pfam" id="PF18517">
    <property type="entry name" value="LZ3wCH"/>
    <property type="match status" value="1"/>
</dbReference>
<reference evidence="9" key="1">
    <citation type="submission" date="2020-05" db="UniProtKB">
        <authorList>
            <consortium name="EnsemblMetazoa"/>
        </authorList>
    </citation>
    <scope>IDENTIFICATION</scope>
    <source>
        <strain evidence="9">USDA</strain>
    </source>
</reference>
<evidence type="ECO:0000256" key="3">
    <source>
        <dbReference type="ARBA" id="ARBA00023054"/>
    </source>
</evidence>
<dbReference type="OrthoDB" id="273345at2759"/>
<evidence type="ECO:0000313" key="9">
    <source>
        <dbReference type="EnsemblMetazoa" id="SCAU003883-PA"/>
    </source>
</evidence>
<dbReference type="VEuPathDB" id="VectorBase:SCAU003883"/>
<protein>
    <recommendedName>
        <fullName evidence="5">Meiotic nuclear division protein 1 homolog</fullName>
    </recommendedName>
</protein>
<evidence type="ECO:0000259" key="7">
    <source>
        <dbReference type="Pfam" id="PF03962"/>
    </source>
</evidence>
<comment type="similarity">
    <text evidence="2 5">Belongs to the MND1 family.</text>
</comment>
<dbReference type="GO" id="GO:0007131">
    <property type="term" value="P:reciprocal meiotic recombination"/>
    <property type="evidence" value="ECO:0007669"/>
    <property type="project" value="InterPro"/>
</dbReference>
<dbReference type="InterPro" id="IPR040661">
    <property type="entry name" value="LZ3wCH"/>
</dbReference>
<evidence type="ECO:0000256" key="6">
    <source>
        <dbReference type="SAM" id="Coils"/>
    </source>
</evidence>
<keyword evidence="3 6" id="KW-0175">Coiled coil</keyword>
<dbReference type="Pfam" id="PF03962">
    <property type="entry name" value="Mnd1"/>
    <property type="match status" value="1"/>
</dbReference>
<evidence type="ECO:0000256" key="5">
    <source>
        <dbReference type="PIRNR" id="PIRNR026991"/>
    </source>
</evidence>
<accession>A0A1I8P180</accession>
<evidence type="ECO:0000256" key="1">
    <source>
        <dbReference type="ARBA" id="ARBA00004123"/>
    </source>
</evidence>